<evidence type="ECO:0000256" key="2">
    <source>
        <dbReference type="ARBA" id="ARBA00023043"/>
    </source>
</evidence>
<feature type="compositionally biased region" description="Basic and acidic residues" evidence="6">
    <location>
        <begin position="1031"/>
        <end position="1043"/>
    </location>
</feature>
<dbReference type="Gene3D" id="1.20.1280.50">
    <property type="match status" value="1"/>
</dbReference>
<dbReference type="SUPFAM" id="SSF56349">
    <property type="entry name" value="DNA breaking-rejoining enzymes"/>
    <property type="match status" value="1"/>
</dbReference>
<keyword evidence="9" id="KW-1185">Reference proteome</keyword>
<accession>A0A8S3PPG9</accession>
<dbReference type="Proteomes" id="UP000683360">
    <property type="component" value="Unassembled WGS sequence"/>
</dbReference>
<sequence>MSVVLFQENGWTALMYAALGGHLEICRLLIDRGCKIDITDEDGETALMMAAGRGHLEICRLLIDRGCKIDTTDEVGWTALMNAAFGEGHLEICRLLIDRGCKIDTTSEDGETALMKAAFGGHLEICRLLIDRGCKIDITDEDGETALMKAAYGGHLEICRLSLIEDEVGGTALMKAAYGGHLEICRLLIDRRCKIDITDSDGETALHYAAREGYLQITRCLVEQGGASPLIKTHEQTGFKYFSEGYIHNVKMLKQVVEQTVNISAKCHRSQRKNEIPHSVEIDVNGGQIELSNCSCTAGLSGCCSHIVGLIQGLVQWQMMGLTEPPAELCCTSLPQQWGSHEDLSKRIRHFISEQLKGYPISYLAHNIAVMQDTSYEPFPLGSALSNQGEFEESGTKNLKTALHSELELQSLKSFLTTTAEKEAIAREKLEKFISDLIDRADKAEKELLHLKNNISDLKARKEGKKENGIESTVEDLDSDDEMSDDFMDSHRKASPIQRQVPVTKIKSGYPRNTRFKPLDRTVPYSPSLSDSGYHDNKMASPQGQADCLNDINMRTKFRNNRTFSGDGKFDQTTHPKMYDYKYYTPHNIDKSPLQNPRVPGIIPKLYETNSHRNYQTLDHNASSNKLTNPHQNRDENDLTYITSHQNPLGPYSCNKDLQKKDATENIVYSPYKKDTENTFEFCFIFAMARYPLKNQHFVQPFESYPSQQNSSQSLPISEYHDLPATYLPNRSMPHSASQYINCEEPGQSLSSSSRINLPDRYHEQPELSPGRHNLPDRHLEQSLSSSGRLNLPKVHPIQPSGSSGHYIKDNSYGQSASRSSKSLPPGIYSDQYLSSSDRQALPRRQYKSGLSLSSSDRQKLPGQGGDNSLSDILSITDDTIQSENNSSFQKIIDENGILWESDTPNKRNTSGMERESGNQAELTNDTLRYRLEKERSEHDNNIHKSSYKCSEEQSLNALAPFRNYDNNVEPELETTDGSTQTWMIDKEYMESDSLSTNNMSHRMDDRSLMASSSENSILDPRIIPNSRMENNFEDKNEREPPQNKKAQNNSQALEQSHSAENKFEKNRKQRDLFEELKQESLNESSLSSTSNDMYSSPAEGGDHLPFNCKSDNKPLKKYESPASISPVTFEKSHSNDSGKNIYVTSNDIGSKNDLINLSPDEPHSNSDDLICGMKKESGQSDNLLLETQAATIVNPVHNTVGNFLHDSENQGRELNNTVESLTLSPQILEDFENLESHTEEEVDSVIYDKSTDSVCSNKIFGRNESLTVFSDTDGDAVNEEEVLPPNEEVMMVGDRRKSLSRQLSVDIGRTTGPNILEQVDESDIGNVIMPETEVEDEYPQSVSSMDGFTLSRSSSQDSVLSERLSHFLDTTSLIQVALVCREWKKISRHPSLWKHVYLKNQKCSLEFLLNISKWCTSMETLHLEGLKTREKKEFETEEDYNKRTRAVLEPGLEKLLQVSESTLKTATIIHCENIITDKYGLTKYLKEHCSIDITKDAQFAGSKDVFKAVVVNLKKKGYASTEHKPPISKEDLQKLYNTNSIAINTTTPYGLQKKVWFDIMFYLCRRGQENLRSMTKNTFAIKTDSSGREYVHQQIDEYDKNHRDEASPDDTVGEARMYAREGDPLCPVLSFKLYLEKLHPALNDFWQRTKDSFDITDTTWYCKAPMGKNSLSVMMPEISEKAKLSRRYTNHSIRATSITAMDESGIEARHIMRASGHRSEASIRSYSKRLSENKQREMSDSLNSILQTNQSDNINHELQSENAKGDHNITVTTPEAQPLLGLSAAEIEALFSYETTLEEIPVTPMDITVAPQNVCVSDNQNKENSPHPAVSSNVQLSMNNVQPWWNTHTMNLCPNITNSVVNFNIYK</sequence>
<dbReference type="InterPro" id="IPR007527">
    <property type="entry name" value="Znf_SWIM"/>
</dbReference>
<dbReference type="InterPro" id="IPR001810">
    <property type="entry name" value="F-box_dom"/>
</dbReference>
<dbReference type="Gene3D" id="1.10.443.10">
    <property type="entry name" value="Intergrase catalytic core"/>
    <property type="match status" value="1"/>
</dbReference>
<dbReference type="PROSITE" id="PS50966">
    <property type="entry name" value="ZF_SWIM"/>
    <property type="match status" value="1"/>
</dbReference>
<keyword evidence="1" id="KW-0677">Repeat</keyword>
<dbReference type="CDD" id="cd22109">
    <property type="entry name" value="F-box_FBXO41"/>
    <property type="match status" value="1"/>
</dbReference>
<dbReference type="PROSITE" id="PS50297">
    <property type="entry name" value="ANK_REP_REGION"/>
    <property type="match status" value="4"/>
</dbReference>
<keyword evidence="2 4" id="KW-0040">ANK repeat</keyword>
<feature type="repeat" description="ANK" evidence="4">
    <location>
        <begin position="201"/>
        <end position="225"/>
    </location>
</feature>
<organism evidence="8 9">
    <name type="scientific">Mytilus edulis</name>
    <name type="common">Blue mussel</name>
    <dbReference type="NCBI Taxonomy" id="6550"/>
    <lineage>
        <taxon>Eukaryota</taxon>
        <taxon>Metazoa</taxon>
        <taxon>Spiralia</taxon>
        <taxon>Lophotrochozoa</taxon>
        <taxon>Mollusca</taxon>
        <taxon>Bivalvia</taxon>
        <taxon>Autobranchia</taxon>
        <taxon>Pteriomorphia</taxon>
        <taxon>Mytilida</taxon>
        <taxon>Mytiloidea</taxon>
        <taxon>Mytilidae</taxon>
        <taxon>Mytilinae</taxon>
        <taxon>Mytilus</taxon>
    </lineage>
</organism>
<feature type="compositionally biased region" description="Polar residues" evidence="6">
    <location>
        <begin position="812"/>
        <end position="823"/>
    </location>
</feature>
<feature type="repeat" description="ANK" evidence="4">
    <location>
        <begin position="168"/>
        <end position="200"/>
    </location>
</feature>
<feature type="region of interest" description="Disordered" evidence="6">
    <location>
        <begin position="761"/>
        <end position="872"/>
    </location>
</feature>
<feature type="region of interest" description="Disordered" evidence="6">
    <location>
        <begin position="1007"/>
        <end position="1113"/>
    </location>
</feature>
<dbReference type="PANTHER" id="PTHR24161">
    <property type="entry name" value="ANK_REP_REGION DOMAIN-CONTAINING PROTEIN-RELATED"/>
    <property type="match status" value="1"/>
</dbReference>
<dbReference type="Pfam" id="PF12937">
    <property type="entry name" value="F-box-like"/>
    <property type="match status" value="1"/>
</dbReference>
<feature type="repeat" description="ANK" evidence="4">
    <location>
        <begin position="9"/>
        <end position="41"/>
    </location>
</feature>
<evidence type="ECO:0000313" key="9">
    <source>
        <dbReference type="Proteomes" id="UP000683360"/>
    </source>
</evidence>
<proteinExistence type="predicted"/>
<dbReference type="OrthoDB" id="271433at2759"/>
<protein>
    <submittedName>
        <fullName evidence="8">Ankyrin repeat domain-containing protein 50</fullName>
    </submittedName>
</protein>
<feature type="compositionally biased region" description="Polar residues" evidence="6">
    <location>
        <begin position="1045"/>
        <end position="1057"/>
    </location>
</feature>
<dbReference type="GO" id="GO:0008270">
    <property type="term" value="F:zinc ion binding"/>
    <property type="evidence" value="ECO:0007669"/>
    <property type="project" value="UniProtKB-KW"/>
</dbReference>
<keyword evidence="5" id="KW-0862">Zinc</keyword>
<evidence type="ECO:0000256" key="3">
    <source>
        <dbReference type="ARBA" id="ARBA00023172"/>
    </source>
</evidence>
<feature type="compositionally biased region" description="Low complexity" evidence="6">
    <location>
        <begin position="1082"/>
        <end position="1092"/>
    </location>
</feature>
<evidence type="ECO:0000313" key="8">
    <source>
        <dbReference type="EMBL" id="CAG2185078.1"/>
    </source>
</evidence>
<dbReference type="PANTHER" id="PTHR24161:SF85">
    <property type="entry name" value="PALMITOYLTRANSFERASE HIP14"/>
    <property type="match status" value="1"/>
</dbReference>
<dbReference type="GO" id="GO:0003677">
    <property type="term" value="F:DNA binding"/>
    <property type="evidence" value="ECO:0007669"/>
    <property type="project" value="InterPro"/>
</dbReference>
<dbReference type="Pfam" id="PF12796">
    <property type="entry name" value="Ank_2"/>
    <property type="match status" value="3"/>
</dbReference>
<dbReference type="SUPFAM" id="SSF81383">
    <property type="entry name" value="F-box domain"/>
    <property type="match status" value="1"/>
</dbReference>
<feature type="compositionally biased region" description="Basic and acidic residues" evidence="6">
    <location>
        <begin position="1058"/>
        <end position="1081"/>
    </location>
</feature>
<keyword evidence="3" id="KW-0233">DNA recombination</keyword>
<feature type="compositionally biased region" description="Acidic residues" evidence="6">
    <location>
        <begin position="473"/>
        <end position="487"/>
    </location>
</feature>
<dbReference type="InterPro" id="IPR036770">
    <property type="entry name" value="Ankyrin_rpt-contain_sf"/>
</dbReference>
<evidence type="ECO:0000256" key="6">
    <source>
        <dbReference type="SAM" id="MobiDB-lite"/>
    </source>
</evidence>
<dbReference type="Gene3D" id="1.25.40.20">
    <property type="entry name" value="Ankyrin repeat-containing domain"/>
    <property type="match status" value="4"/>
</dbReference>
<evidence type="ECO:0000256" key="4">
    <source>
        <dbReference type="PROSITE-ProRule" id="PRU00023"/>
    </source>
</evidence>
<feature type="repeat" description="ANK" evidence="4">
    <location>
        <begin position="109"/>
        <end position="141"/>
    </location>
</feature>
<dbReference type="InterPro" id="IPR036047">
    <property type="entry name" value="F-box-like_dom_sf"/>
</dbReference>
<dbReference type="GO" id="GO:0015074">
    <property type="term" value="P:DNA integration"/>
    <property type="evidence" value="ECO:0007669"/>
    <property type="project" value="InterPro"/>
</dbReference>
<dbReference type="SUPFAM" id="SSF48403">
    <property type="entry name" value="Ankyrin repeat"/>
    <property type="match status" value="1"/>
</dbReference>
<dbReference type="InterPro" id="IPR013762">
    <property type="entry name" value="Integrase-like_cat_sf"/>
</dbReference>
<dbReference type="GO" id="GO:0006310">
    <property type="term" value="P:DNA recombination"/>
    <property type="evidence" value="ECO:0007669"/>
    <property type="project" value="UniProtKB-KW"/>
</dbReference>
<feature type="repeat" description="ANK" evidence="4">
    <location>
        <begin position="42"/>
        <end position="74"/>
    </location>
</feature>
<dbReference type="InterPro" id="IPR011010">
    <property type="entry name" value="DNA_brk_join_enz"/>
</dbReference>
<evidence type="ECO:0000256" key="1">
    <source>
        <dbReference type="ARBA" id="ARBA00022737"/>
    </source>
</evidence>
<comment type="caution">
    <text evidence="8">The sequence shown here is derived from an EMBL/GenBank/DDBJ whole genome shotgun (WGS) entry which is preliminary data.</text>
</comment>
<name>A0A8S3PPG9_MYTED</name>
<feature type="region of interest" description="Disordered" evidence="6">
    <location>
        <begin position="463"/>
        <end position="488"/>
    </location>
</feature>
<gene>
    <name evidence="8" type="ORF">MEDL_697</name>
</gene>
<dbReference type="EMBL" id="CAJPWZ010000061">
    <property type="protein sequence ID" value="CAG2185078.1"/>
    <property type="molecule type" value="Genomic_DNA"/>
</dbReference>
<keyword evidence="5" id="KW-0479">Metal-binding</keyword>
<dbReference type="InterPro" id="IPR002110">
    <property type="entry name" value="Ankyrin_rpt"/>
</dbReference>
<evidence type="ECO:0000259" key="7">
    <source>
        <dbReference type="PROSITE" id="PS50966"/>
    </source>
</evidence>
<dbReference type="PROSITE" id="PS50088">
    <property type="entry name" value="ANK_REPEAT"/>
    <property type="match status" value="5"/>
</dbReference>
<feature type="domain" description="SWIM-type" evidence="7">
    <location>
        <begin position="278"/>
        <end position="315"/>
    </location>
</feature>
<dbReference type="SMART" id="SM00248">
    <property type="entry name" value="ANK"/>
    <property type="match status" value="6"/>
</dbReference>
<evidence type="ECO:0000256" key="5">
    <source>
        <dbReference type="PROSITE-ProRule" id="PRU00325"/>
    </source>
</evidence>
<keyword evidence="5" id="KW-0863">Zinc-finger</keyword>
<reference evidence="8" key="1">
    <citation type="submission" date="2021-03" db="EMBL/GenBank/DDBJ databases">
        <authorList>
            <person name="Bekaert M."/>
        </authorList>
    </citation>
    <scope>NUCLEOTIDE SEQUENCE</scope>
</reference>